<dbReference type="STRING" id="1581680.BN1209_0679"/>
<protein>
    <submittedName>
        <fullName evidence="1">Formate dehydrogenase delta subunit</fullName>
    </submittedName>
</protein>
<dbReference type="EMBL" id="LN794158">
    <property type="protein sequence ID" value="CEN55723.1"/>
    <property type="molecule type" value="Genomic_DNA"/>
</dbReference>
<dbReference type="Pfam" id="PF11390">
    <property type="entry name" value="FdsD"/>
    <property type="match status" value="1"/>
</dbReference>
<dbReference type="InterPro" id="IPR021074">
    <property type="entry name" value="Formate_DH_dsu"/>
</dbReference>
<dbReference type="RefSeq" id="WP_045750952.1">
    <property type="nucleotide sequence ID" value="NZ_LN794158.1"/>
</dbReference>
<gene>
    <name evidence="1" type="ORF">BN1209_0679</name>
</gene>
<accession>A0A0B7IXA8</accession>
<organism evidence="1 2">
    <name type="scientific">Candidatus Methylopumilus turicensis</name>
    <dbReference type="NCBI Taxonomy" id="1581680"/>
    <lineage>
        <taxon>Bacteria</taxon>
        <taxon>Pseudomonadati</taxon>
        <taxon>Pseudomonadota</taxon>
        <taxon>Betaproteobacteria</taxon>
        <taxon>Nitrosomonadales</taxon>
        <taxon>Methylophilaceae</taxon>
        <taxon>Candidatus Methylopumilus</taxon>
    </lineage>
</organism>
<proteinExistence type="predicted"/>
<dbReference type="KEGG" id="mbac:BN1209_0679"/>
<dbReference type="Proteomes" id="UP000056322">
    <property type="component" value="Chromosome 1"/>
</dbReference>
<name>A0A0B7IXA8_9PROT</name>
<sequence>MNIEQLVTMANQIGTFFKSSPDTAQAKKDIVMHIKRFWALTMRLQLLEHTQSNAGAGLEPLVKEAILEHQALLA</sequence>
<evidence type="ECO:0000313" key="1">
    <source>
        <dbReference type="EMBL" id="CEN55723.1"/>
    </source>
</evidence>
<dbReference type="AlphaFoldDB" id="A0A0B7IXA8"/>
<evidence type="ECO:0000313" key="2">
    <source>
        <dbReference type="Proteomes" id="UP000056322"/>
    </source>
</evidence>
<keyword evidence="2" id="KW-1185">Reference proteome</keyword>
<reference evidence="2" key="1">
    <citation type="submission" date="2014-12" db="EMBL/GenBank/DDBJ databases">
        <authorList>
            <person name="Salcher M.M."/>
        </authorList>
    </citation>
    <scope>NUCLEOTIDE SEQUENCE [LARGE SCALE GENOMIC DNA]</scope>
    <source>
        <strain evidence="2">MMS-10A-171</strain>
    </source>
</reference>
<dbReference type="OrthoDB" id="8527650at2"/>
<dbReference type="HOGENOM" id="CLU_166802_0_1_4"/>